<comment type="similarity">
    <text evidence="2 8">Belongs to the periplasmic pilus chaperone family.</text>
</comment>
<dbReference type="SUPFAM" id="SSF49354">
    <property type="entry name" value="PapD-like"/>
    <property type="match status" value="1"/>
</dbReference>
<sequence length="244" mass="26033">MKLLARVGCAFAWTAASVLAPAHADIQISGTRVIYPADEAEVTVQVDNNGSGPRLLQIWTDGGDPNETAATSTAPFLVTPPMSRLEPGKGQALRLMFTGTDVPQDRESVYWLNVLEVPPRPKSDGGADNFLQFAVRTRIKIFYRPGGLRGAPLDAIGQLTWRMVHSGGSASLECTNPSAYNVSFAQVRPERAPREDMPKGGMCPAMGRATFPVQSPAGSGPGTVLITAINDFGGFVESRAPYTD</sequence>
<accession>A0ABM8DI57</accession>
<dbReference type="InterPro" id="IPR013783">
    <property type="entry name" value="Ig-like_fold"/>
</dbReference>
<evidence type="ECO:0000259" key="11">
    <source>
        <dbReference type="Pfam" id="PF02753"/>
    </source>
</evidence>
<organism evidence="12 13">
    <name type="scientific">Lysobacter auxotrophicus</name>
    <dbReference type="NCBI Taxonomy" id="2992573"/>
    <lineage>
        <taxon>Bacteria</taxon>
        <taxon>Pseudomonadati</taxon>
        <taxon>Pseudomonadota</taxon>
        <taxon>Gammaproteobacteria</taxon>
        <taxon>Lysobacterales</taxon>
        <taxon>Lysobacteraceae</taxon>
        <taxon>Lysobacter</taxon>
    </lineage>
</organism>
<protein>
    <submittedName>
        <fullName evidence="12">Fimbria/pilus periplasmic chaperone</fullName>
    </submittedName>
</protein>
<dbReference type="RefSeq" id="WP_281780194.1">
    <property type="nucleotide sequence ID" value="NZ_AP027041.1"/>
</dbReference>
<keyword evidence="4 9" id="KW-0732">Signal</keyword>
<dbReference type="PANTHER" id="PTHR30251">
    <property type="entry name" value="PILUS ASSEMBLY CHAPERONE"/>
    <property type="match status" value="1"/>
</dbReference>
<keyword evidence="13" id="KW-1185">Reference proteome</keyword>
<comment type="subcellular location">
    <subcellularLocation>
        <location evidence="1 8">Periplasm</location>
    </subcellularLocation>
</comment>
<keyword evidence="7" id="KW-0393">Immunoglobulin domain</keyword>
<dbReference type="Gene3D" id="2.60.40.10">
    <property type="entry name" value="Immunoglobulins"/>
    <property type="match status" value="2"/>
</dbReference>
<dbReference type="InterPro" id="IPR008962">
    <property type="entry name" value="PapD-like_sf"/>
</dbReference>
<evidence type="ECO:0000256" key="4">
    <source>
        <dbReference type="ARBA" id="ARBA00022729"/>
    </source>
</evidence>
<evidence type="ECO:0000313" key="13">
    <source>
        <dbReference type="Proteomes" id="UP001317822"/>
    </source>
</evidence>
<dbReference type="PRINTS" id="PR00969">
    <property type="entry name" value="CHAPERONPILI"/>
</dbReference>
<evidence type="ECO:0000256" key="8">
    <source>
        <dbReference type="RuleBase" id="RU003918"/>
    </source>
</evidence>
<evidence type="ECO:0000256" key="7">
    <source>
        <dbReference type="ARBA" id="ARBA00023319"/>
    </source>
</evidence>
<feature type="domain" description="Pili assembly chaperone N-terminal" evidence="10">
    <location>
        <begin position="26"/>
        <end position="148"/>
    </location>
</feature>
<dbReference type="SUPFAM" id="SSF49584">
    <property type="entry name" value="Periplasmic chaperone C-domain"/>
    <property type="match status" value="1"/>
</dbReference>
<keyword evidence="3" id="KW-1029">Fimbrium biogenesis</keyword>
<dbReference type="Pfam" id="PF02753">
    <property type="entry name" value="PapD_C"/>
    <property type="match status" value="1"/>
</dbReference>
<evidence type="ECO:0000256" key="2">
    <source>
        <dbReference type="ARBA" id="ARBA00007399"/>
    </source>
</evidence>
<proteinExistence type="inferred from homology"/>
<feature type="chain" id="PRO_5046413709" evidence="9">
    <location>
        <begin position="25"/>
        <end position="244"/>
    </location>
</feature>
<dbReference type="InterPro" id="IPR036316">
    <property type="entry name" value="Pili_assmbl_chap_C_dom_sf"/>
</dbReference>
<keyword evidence="5" id="KW-0574">Periplasm</keyword>
<evidence type="ECO:0000259" key="10">
    <source>
        <dbReference type="Pfam" id="PF00345"/>
    </source>
</evidence>
<dbReference type="Proteomes" id="UP001317822">
    <property type="component" value="Chromosome"/>
</dbReference>
<dbReference type="InterPro" id="IPR050643">
    <property type="entry name" value="Periplasmic_pilus_chap"/>
</dbReference>
<keyword evidence="6 8" id="KW-0143">Chaperone</keyword>
<reference evidence="12 13" key="1">
    <citation type="journal article" date="2023" name="Int. J. Syst. Evol. Microbiol.">
        <title>Physiological and genomic analyses of cobalamin (vitamin B12)-auxotrophy of Lysobacter auxotrophicus sp. nov., a methionine-auxotrophic chitinolytic bacterium isolated from chitin-treated soil.</title>
        <authorList>
            <person name="Saito A."/>
            <person name="Dohra H."/>
            <person name="Hamada M."/>
            <person name="Moriuchi R."/>
            <person name="Kotsuchibashi Y."/>
            <person name="Mori K."/>
        </authorList>
    </citation>
    <scope>NUCLEOTIDE SEQUENCE [LARGE SCALE GENOMIC DNA]</scope>
    <source>
        <strain evidence="12 13">5-21a</strain>
    </source>
</reference>
<gene>
    <name evidence="12" type="ORF">LA521A_35270</name>
</gene>
<dbReference type="InterPro" id="IPR018046">
    <property type="entry name" value="Pili_assmbl_chaperone_CS"/>
</dbReference>
<dbReference type="PROSITE" id="PS00635">
    <property type="entry name" value="PILI_CHAPERONE"/>
    <property type="match status" value="1"/>
</dbReference>
<evidence type="ECO:0000256" key="9">
    <source>
        <dbReference type="SAM" id="SignalP"/>
    </source>
</evidence>
<dbReference type="InterPro" id="IPR016147">
    <property type="entry name" value="Pili_assmbl_chaperone_N"/>
</dbReference>
<dbReference type="InterPro" id="IPR001829">
    <property type="entry name" value="Pili_assmbl_chaperone_bac"/>
</dbReference>
<evidence type="ECO:0000313" key="12">
    <source>
        <dbReference type="EMBL" id="BDU18326.1"/>
    </source>
</evidence>
<evidence type="ECO:0000256" key="6">
    <source>
        <dbReference type="ARBA" id="ARBA00023186"/>
    </source>
</evidence>
<dbReference type="Pfam" id="PF00345">
    <property type="entry name" value="PapD_N"/>
    <property type="match status" value="1"/>
</dbReference>
<evidence type="ECO:0000256" key="3">
    <source>
        <dbReference type="ARBA" id="ARBA00022558"/>
    </source>
</evidence>
<dbReference type="PANTHER" id="PTHR30251:SF2">
    <property type="entry name" value="FIMBRIAL CHAPERONE YADV-RELATED"/>
    <property type="match status" value="1"/>
</dbReference>
<name>A0ABM8DI57_9GAMM</name>
<evidence type="ECO:0000256" key="1">
    <source>
        <dbReference type="ARBA" id="ARBA00004418"/>
    </source>
</evidence>
<dbReference type="EMBL" id="AP027041">
    <property type="protein sequence ID" value="BDU18326.1"/>
    <property type="molecule type" value="Genomic_DNA"/>
</dbReference>
<dbReference type="InterPro" id="IPR016148">
    <property type="entry name" value="Pili_assmbl_chaperone_C"/>
</dbReference>
<evidence type="ECO:0000256" key="5">
    <source>
        <dbReference type="ARBA" id="ARBA00022764"/>
    </source>
</evidence>
<feature type="signal peptide" evidence="9">
    <location>
        <begin position="1"/>
        <end position="24"/>
    </location>
</feature>
<feature type="domain" description="Pili assembly chaperone C-terminal" evidence="11">
    <location>
        <begin position="175"/>
        <end position="236"/>
    </location>
</feature>